<dbReference type="InterPro" id="IPR036291">
    <property type="entry name" value="NAD(P)-bd_dom_sf"/>
</dbReference>
<dbReference type="Gene3D" id="3.40.50.720">
    <property type="entry name" value="NAD(P)-binding Rossmann-like Domain"/>
    <property type="match status" value="1"/>
</dbReference>
<dbReference type="Pfam" id="PF13561">
    <property type="entry name" value="adh_short_C2"/>
    <property type="match status" value="1"/>
</dbReference>
<keyword evidence="4" id="KW-1185">Reference proteome</keyword>
<reference evidence="3 4" key="1">
    <citation type="journal article" date="2019" name="Int. J. Syst. Evol. Microbiol.">
        <title>The Global Catalogue of Microorganisms (GCM) 10K type strain sequencing project: providing services to taxonomists for standard genome sequencing and annotation.</title>
        <authorList>
            <consortium name="The Broad Institute Genomics Platform"/>
            <consortium name="The Broad Institute Genome Sequencing Center for Infectious Disease"/>
            <person name="Wu L."/>
            <person name="Ma J."/>
        </authorList>
    </citation>
    <scope>NUCLEOTIDE SEQUENCE [LARGE SCALE GENOMIC DNA]</scope>
    <source>
        <strain evidence="3 4">PSR21</strain>
    </source>
</reference>
<dbReference type="SUPFAM" id="SSF51735">
    <property type="entry name" value="NAD(P)-binding Rossmann-fold domains"/>
    <property type="match status" value="1"/>
</dbReference>
<protein>
    <submittedName>
        <fullName evidence="3">SDR family NAD(P)-dependent oxidoreductase</fullName>
        <ecNumber evidence="3">1.1.1.-</ecNumber>
    </submittedName>
</protein>
<evidence type="ECO:0000256" key="2">
    <source>
        <dbReference type="ARBA" id="ARBA00023002"/>
    </source>
</evidence>
<evidence type="ECO:0000256" key="1">
    <source>
        <dbReference type="ARBA" id="ARBA00006484"/>
    </source>
</evidence>
<keyword evidence="2 3" id="KW-0560">Oxidoreductase</keyword>
<comment type="similarity">
    <text evidence="1">Belongs to the short-chain dehydrogenases/reductases (SDR) family.</text>
</comment>
<evidence type="ECO:0000313" key="4">
    <source>
        <dbReference type="Proteomes" id="UP001596547"/>
    </source>
</evidence>
<dbReference type="EMBL" id="JBHTBF010000003">
    <property type="protein sequence ID" value="MFC7318652.1"/>
    <property type="molecule type" value="Genomic_DNA"/>
</dbReference>
<sequence>MRAQTTAERIDFEGQVAVVTGAAQGIGRGVAETFAGLGADVVVADVAVDAATETAAEIASEYDAAVEVVETDVTEYEDARNLVATTVSEFGRLDVLVNNAGLTEAKPFLETEPDEWAFWVGVCFFGTMNCTHAALPQMIDQGSGAIVNFASDSYKGNDPGLAVYGAAKAANVSLTKTVAHEVGKEGIRVNCVSPGTTETPATEDVVERYRERMIEHSYDLDRLGQPTDIADAVAFLASDAADWITGQTLSVNGGYVRG</sequence>
<dbReference type="AlphaFoldDB" id="A0ABD6AEH7"/>
<gene>
    <name evidence="3" type="ORF">ACFQPE_17905</name>
</gene>
<evidence type="ECO:0000313" key="3">
    <source>
        <dbReference type="EMBL" id="MFC7318652.1"/>
    </source>
</evidence>
<dbReference type="GO" id="GO:0016491">
    <property type="term" value="F:oxidoreductase activity"/>
    <property type="evidence" value="ECO:0007669"/>
    <property type="project" value="UniProtKB-KW"/>
</dbReference>
<dbReference type="CDD" id="cd05233">
    <property type="entry name" value="SDR_c"/>
    <property type="match status" value="1"/>
</dbReference>
<organism evidence="3 4">
    <name type="scientific">Halomarina halobia</name>
    <dbReference type="NCBI Taxonomy" id="3033386"/>
    <lineage>
        <taxon>Archaea</taxon>
        <taxon>Methanobacteriati</taxon>
        <taxon>Methanobacteriota</taxon>
        <taxon>Stenosarchaea group</taxon>
        <taxon>Halobacteria</taxon>
        <taxon>Halobacteriales</taxon>
        <taxon>Natronomonadaceae</taxon>
        <taxon>Halomarina</taxon>
    </lineage>
</organism>
<accession>A0ABD6AEH7</accession>
<proteinExistence type="inferred from homology"/>
<dbReference type="PANTHER" id="PTHR24321">
    <property type="entry name" value="DEHYDROGENASES, SHORT CHAIN"/>
    <property type="match status" value="1"/>
</dbReference>
<dbReference type="RefSeq" id="WP_276306509.1">
    <property type="nucleotide sequence ID" value="NZ_CP119993.1"/>
</dbReference>
<name>A0ABD6AEH7_9EURY</name>
<dbReference type="Proteomes" id="UP001596547">
    <property type="component" value="Unassembled WGS sequence"/>
</dbReference>
<dbReference type="PRINTS" id="PR00081">
    <property type="entry name" value="GDHRDH"/>
</dbReference>
<comment type="caution">
    <text evidence="3">The sequence shown here is derived from an EMBL/GenBank/DDBJ whole genome shotgun (WGS) entry which is preliminary data.</text>
</comment>
<dbReference type="NCBIfam" id="NF005559">
    <property type="entry name" value="PRK07231.1"/>
    <property type="match status" value="1"/>
</dbReference>
<dbReference type="GeneID" id="79317159"/>
<dbReference type="InterPro" id="IPR002347">
    <property type="entry name" value="SDR_fam"/>
</dbReference>
<dbReference type="PANTHER" id="PTHR24321:SF8">
    <property type="entry name" value="ESTRADIOL 17-BETA-DEHYDROGENASE 8-RELATED"/>
    <property type="match status" value="1"/>
</dbReference>
<dbReference type="PRINTS" id="PR00080">
    <property type="entry name" value="SDRFAMILY"/>
</dbReference>
<dbReference type="EC" id="1.1.1.-" evidence="3"/>
<dbReference type="FunFam" id="3.40.50.720:FF:000084">
    <property type="entry name" value="Short-chain dehydrogenase reductase"/>
    <property type="match status" value="1"/>
</dbReference>